<dbReference type="Proteomes" id="UP000030748">
    <property type="component" value="Unassembled WGS sequence"/>
</dbReference>
<dbReference type="AlphaFoldDB" id="A0A022PZW1"/>
<dbReference type="SUPFAM" id="SSF46689">
    <property type="entry name" value="Homeodomain-like"/>
    <property type="match status" value="1"/>
</dbReference>
<evidence type="ECO:0000313" key="4">
    <source>
        <dbReference type="Proteomes" id="UP000030748"/>
    </source>
</evidence>
<accession>A0A022PZW1</accession>
<feature type="compositionally biased region" description="Acidic residues" evidence="1">
    <location>
        <begin position="138"/>
        <end position="149"/>
    </location>
</feature>
<dbReference type="InterPro" id="IPR001005">
    <property type="entry name" value="SANT/Myb"/>
</dbReference>
<evidence type="ECO:0000256" key="1">
    <source>
        <dbReference type="SAM" id="MobiDB-lite"/>
    </source>
</evidence>
<dbReference type="InterPro" id="IPR017884">
    <property type="entry name" value="SANT_dom"/>
</dbReference>
<proteinExistence type="predicted"/>
<reference evidence="3 4" key="1">
    <citation type="journal article" date="2013" name="Proc. Natl. Acad. Sci. U.S.A.">
        <title>Fine-scale variation in meiotic recombination in Mimulus inferred from population shotgun sequencing.</title>
        <authorList>
            <person name="Hellsten U."/>
            <person name="Wright K.M."/>
            <person name="Jenkins J."/>
            <person name="Shu S."/>
            <person name="Yuan Y."/>
            <person name="Wessler S.R."/>
            <person name="Schmutz J."/>
            <person name="Willis J.H."/>
            <person name="Rokhsar D.S."/>
        </authorList>
    </citation>
    <scope>NUCLEOTIDE SEQUENCE [LARGE SCALE GENOMIC DNA]</scope>
    <source>
        <strain evidence="4">cv. DUN x IM62</strain>
    </source>
</reference>
<dbReference type="STRING" id="4155.A0A022PZW1"/>
<dbReference type="InterPro" id="IPR039467">
    <property type="entry name" value="TFIIIB_B''_Myb"/>
</dbReference>
<feature type="region of interest" description="Disordered" evidence="1">
    <location>
        <begin position="123"/>
        <end position="201"/>
    </location>
</feature>
<keyword evidence="4" id="KW-1185">Reference proteome</keyword>
<dbReference type="eggNOG" id="KOG2009">
    <property type="taxonomic scope" value="Eukaryota"/>
</dbReference>
<dbReference type="SMART" id="SM00717">
    <property type="entry name" value="SANT"/>
    <property type="match status" value="1"/>
</dbReference>
<dbReference type="InterPro" id="IPR009057">
    <property type="entry name" value="Homeodomain-like_sf"/>
</dbReference>
<gene>
    <name evidence="3" type="ORF">MIMGU_mgv1a022190mg</name>
</gene>
<organism evidence="3 4">
    <name type="scientific">Erythranthe guttata</name>
    <name type="common">Yellow monkey flower</name>
    <name type="synonym">Mimulus guttatus</name>
    <dbReference type="NCBI Taxonomy" id="4155"/>
    <lineage>
        <taxon>Eukaryota</taxon>
        <taxon>Viridiplantae</taxon>
        <taxon>Streptophyta</taxon>
        <taxon>Embryophyta</taxon>
        <taxon>Tracheophyta</taxon>
        <taxon>Spermatophyta</taxon>
        <taxon>Magnoliopsida</taxon>
        <taxon>eudicotyledons</taxon>
        <taxon>Gunneridae</taxon>
        <taxon>Pentapetalae</taxon>
        <taxon>asterids</taxon>
        <taxon>lamiids</taxon>
        <taxon>Lamiales</taxon>
        <taxon>Phrymaceae</taxon>
        <taxon>Erythranthe</taxon>
    </lineage>
</organism>
<dbReference type="PANTHER" id="PTHR22929">
    <property type="entry name" value="RNA POLYMERASE III TRANSCRIPTION INITIATION FACTOR B"/>
    <property type="match status" value="1"/>
</dbReference>
<evidence type="ECO:0000313" key="3">
    <source>
        <dbReference type="EMBL" id="EYU19790.1"/>
    </source>
</evidence>
<dbReference type="Gene3D" id="1.10.10.60">
    <property type="entry name" value="Homeodomain-like"/>
    <property type="match status" value="1"/>
</dbReference>
<sequence length="201" mass="23710">MWPMITDSKKMMNNGLYDEEDTSNQDGDTAEDTTLYFNYQTYMDKTPKSRWSKQETELFYEAMGQFGTDLSMIQQLFPGRTRRQIKLKYKKEERQQPLRLREALTNRSKDLSHFKRVIESLKQNAAEENENADKDDLTDLWGNEEEADEGTSNADKDDMSDLKDEHIEEEKNENSTEVQNPLEPDDEDDDLFLWSQYKSDT</sequence>
<name>A0A022PZW1_ERYGU</name>
<dbReference type="EMBL" id="KI632289">
    <property type="protein sequence ID" value="EYU19790.1"/>
    <property type="molecule type" value="Genomic_DNA"/>
</dbReference>
<evidence type="ECO:0000259" key="2">
    <source>
        <dbReference type="PROSITE" id="PS51293"/>
    </source>
</evidence>
<dbReference type="CDD" id="cd00167">
    <property type="entry name" value="SANT"/>
    <property type="match status" value="1"/>
</dbReference>
<dbReference type="Pfam" id="PF15963">
    <property type="entry name" value="Myb_DNA-bind_7"/>
    <property type="match status" value="1"/>
</dbReference>
<dbReference type="PANTHER" id="PTHR22929:SF0">
    <property type="entry name" value="TRANSCRIPTION FACTOR TFIIIB COMPONENT B'' HOMOLOG"/>
    <property type="match status" value="1"/>
</dbReference>
<feature type="compositionally biased region" description="Basic and acidic residues" evidence="1">
    <location>
        <begin position="154"/>
        <end position="174"/>
    </location>
</feature>
<dbReference type="PROSITE" id="PS51293">
    <property type="entry name" value="SANT"/>
    <property type="match status" value="1"/>
</dbReference>
<protein>
    <recommendedName>
        <fullName evidence="2">SANT domain-containing protein</fullName>
    </recommendedName>
</protein>
<feature type="domain" description="SANT" evidence="2">
    <location>
        <begin position="46"/>
        <end position="94"/>
    </location>
</feature>